<dbReference type="GO" id="GO:0016491">
    <property type="term" value="F:oxidoreductase activity"/>
    <property type="evidence" value="ECO:0007669"/>
    <property type="project" value="UniProtKB-KW"/>
</dbReference>
<dbReference type="GO" id="GO:0046872">
    <property type="term" value="F:metal ion binding"/>
    <property type="evidence" value="ECO:0007669"/>
    <property type="project" value="UniProtKB-KW"/>
</dbReference>
<dbReference type="InterPro" id="IPR006657">
    <property type="entry name" value="MoPterin_dinucl-bd_dom"/>
</dbReference>
<keyword evidence="5" id="KW-0500">Molybdenum</keyword>
<dbReference type="SMART" id="SM00926">
    <property type="entry name" value="Molybdop_Fe4S4"/>
    <property type="match status" value="1"/>
</dbReference>
<dbReference type="InterPro" id="IPR037946">
    <property type="entry name" value="MopB_CT_Tetrathionate"/>
</dbReference>
<dbReference type="CDD" id="cd02780">
    <property type="entry name" value="MopB_CT_Tetrathionate_Arsenate-R"/>
    <property type="match status" value="1"/>
</dbReference>
<dbReference type="SUPFAM" id="SSF50692">
    <property type="entry name" value="ADC-like"/>
    <property type="match status" value="1"/>
</dbReference>
<dbReference type="InterPro" id="IPR009010">
    <property type="entry name" value="Asp_de-COase-like_dom_sf"/>
</dbReference>
<evidence type="ECO:0000313" key="12">
    <source>
        <dbReference type="EMBL" id="ADW17443.1"/>
    </source>
</evidence>
<comment type="subunit">
    <text evidence="3">Heterodimer of a large and a small subunit.</text>
</comment>
<dbReference type="GO" id="GO:0051539">
    <property type="term" value="F:4 iron, 4 sulfur cluster binding"/>
    <property type="evidence" value="ECO:0007669"/>
    <property type="project" value="UniProtKB-KW"/>
</dbReference>
<evidence type="ECO:0000259" key="11">
    <source>
        <dbReference type="PROSITE" id="PS51669"/>
    </source>
</evidence>
<dbReference type="InterPro" id="IPR050612">
    <property type="entry name" value="Prok_Mopterin_Oxidored"/>
</dbReference>
<reference evidence="12 13" key="1">
    <citation type="journal article" date="2011" name="Stand. Genomic Sci.">
        <title>Complete genome sequence of Desulfobulbus propionicus type strain (1pr3).</title>
        <authorList>
            <person name="Pagani I."/>
            <person name="Lapidus A."/>
            <person name="Nolan M."/>
            <person name="Lucas S."/>
            <person name="Hammon N."/>
            <person name="Deshpande S."/>
            <person name="Cheng J.F."/>
            <person name="Chertkov O."/>
            <person name="Davenport K."/>
            <person name="Tapia R."/>
            <person name="Han C."/>
            <person name="Goodwin L."/>
            <person name="Pitluck S."/>
            <person name="Liolios K."/>
            <person name="Mavromatis K."/>
            <person name="Ivanova N."/>
            <person name="Mikhailova N."/>
            <person name="Pati A."/>
            <person name="Chen A."/>
            <person name="Palaniappan K."/>
            <person name="Land M."/>
            <person name="Hauser L."/>
            <person name="Chang Y.J."/>
            <person name="Jeffries C.D."/>
            <person name="Detter J.C."/>
            <person name="Brambilla E."/>
            <person name="Kannan K.P."/>
            <person name="Djao O.D."/>
            <person name="Rohde M."/>
            <person name="Pukall R."/>
            <person name="Spring S."/>
            <person name="Goker M."/>
            <person name="Sikorski J."/>
            <person name="Woyke T."/>
            <person name="Bristow J."/>
            <person name="Eisen J.A."/>
            <person name="Markowitz V."/>
            <person name="Hugenholtz P."/>
            <person name="Kyrpides N.C."/>
            <person name="Klenk H.P."/>
        </authorList>
    </citation>
    <scope>NUCLEOTIDE SEQUENCE [LARGE SCALE GENOMIC DNA]</scope>
    <source>
        <strain evidence="13">ATCC 33891 / DSM 2032 / 1pr3</strain>
    </source>
</reference>
<dbReference type="Proteomes" id="UP000006365">
    <property type="component" value="Chromosome"/>
</dbReference>
<evidence type="ECO:0000256" key="7">
    <source>
        <dbReference type="ARBA" id="ARBA00022729"/>
    </source>
</evidence>
<dbReference type="InterPro" id="IPR006656">
    <property type="entry name" value="Mopterin_OxRdtase"/>
</dbReference>
<dbReference type="PROSITE" id="PS51669">
    <property type="entry name" value="4FE4S_MOW_BIS_MGD"/>
    <property type="match status" value="1"/>
</dbReference>
<name>A0A7U3YL80_DESPD</name>
<dbReference type="PANTHER" id="PTHR43742:SF9">
    <property type="entry name" value="TETRATHIONATE REDUCTASE SUBUNIT A"/>
    <property type="match status" value="1"/>
</dbReference>
<dbReference type="KEGG" id="dpr:Despr_1279"/>
<dbReference type="GO" id="GO:0043546">
    <property type="term" value="F:molybdopterin cofactor binding"/>
    <property type="evidence" value="ECO:0007669"/>
    <property type="project" value="InterPro"/>
</dbReference>
<evidence type="ECO:0000256" key="5">
    <source>
        <dbReference type="ARBA" id="ARBA00022505"/>
    </source>
</evidence>
<dbReference type="NCBIfam" id="TIGR01409">
    <property type="entry name" value="TAT_signal_seq"/>
    <property type="match status" value="1"/>
</dbReference>
<evidence type="ECO:0000256" key="9">
    <source>
        <dbReference type="ARBA" id="ARBA00023004"/>
    </source>
</evidence>
<sequence length="1079" mass="119203">MANKNAKTVSRRDFLKTSALAGCGAIVATHFDFARDLIARVEAGELTQAEAYELLKAENTLYSVCLNCNTGCGIKVKILDGVAVKIDGNPYNPFNLHPHLEMKDAPATAVMVDAGLCPKGQAGHQGAYDPYRVTRVLKRAGKRGENKWTTIPFNQAIEEIVSGGKLFAHVTGEENRQISGLKELYALTDSKAFEDMGKDAVALRKKKPEERQAAIEEFKAKHAANLAALIDPEHPDFGPKNNQFVYFWGRKKAGRSNFAAAFTGAFGTNNTHGHTTVCQGSLYFACKAMSEQYVGNSFKDGQKFYWQADQENSDYILFVGANLFDGNYGPTNRAMRMTQRMADGKLKITVLDPRCTKLAAKAQRWVPVLPGTDAAFAMGMTRWILENKKYDAQFLACCNKAAATVIKEQTWSNGAWLVKLDKEGKPGKFLRAQEIGLKAAEKRTDKDGKEFDFEYLVTIKDGQPVAFDPNDDKQAVSGDLFVDTLLKDAEGKEIKVKSSLQLMLETAKEKTLSEYAALCGTDAATIEAVAKEFTSYGKKACVDVHRGPAQHTNGFYNIASFMNLNLLIGNFDWKGGMIAASTFNVDGTSSSTDKQPFNFKKMGPKGLKTFGTSIIRHDIKYEESTLFKGKESYPAKRNWWPISSDVYEEILPSIADGYPYQAKVVFSYMGAPTYSLPAGHTQIQALLDLDKLPLYIASDILIGPTSMYADYIIPDLHFLERWEFQGSHPNMPVRIQPVRQPVIASPNEVVKVFGEEQPISYETFWLALAEKLGFKGFGKDGFGEGQDFSRPDDFYIRMVANIALDRKEPVADASQEEIDLFLKSRRHLPKNVFDAERWQKIAGAAWPKVVTVLNRGGRFDAQAATYKGEQVANKCGKQINLYQEKTAGCKDAFTGKSYYGIARYVPVADTLGNEPAKLAEGYPLHLITQRDIRHTKARTITMPYLTDLMPENAIILHTGDAKKLGVKTGDQVKVVSATNPDGVWDLGNGNKKPMIGKVQVTETIRPGVVTFTLGHGHWDSGAVDVTIDGKLVKGDKKRAGGVHANAAMWVDPHLKNTCMIDKVGGSVSFYDTRVKLIKV</sequence>
<evidence type="ECO:0000256" key="2">
    <source>
        <dbReference type="ARBA" id="ARBA00010312"/>
    </source>
</evidence>
<dbReference type="InterPro" id="IPR006963">
    <property type="entry name" value="Mopterin_OxRdtase_4Fe-4S_dom"/>
</dbReference>
<evidence type="ECO:0000256" key="4">
    <source>
        <dbReference type="ARBA" id="ARBA00022485"/>
    </source>
</evidence>
<feature type="domain" description="4Fe-4S Mo/W bis-MGD-type" evidence="11">
    <location>
        <begin position="58"/>
        <end position="131"/>
    </location>
</feature>
<dbReference type="InterPro" id="IPR019546">
    <property type="entry name" value="TAT_signal_bac_arc"/>
</dbReference>
<keyword evidence="8" id="KW-0560">Oxidoreductase</keyword>
<evidence type="ECO:0000256" key="3">
    <source>
        <dbReference type="ARBA" id="ARBA00011771"/>
    </source>
</evidence>
<dbReference type="Pfam" id="PF04879">
    <property type="entry name" value="Molybdop_Fe4S4"/>
    <property type="match status" value="1"/>
</dbReference>
<evidence type="ECO:0000256" key="6">
    <source>
        <dbReference type="ARBA" id="ARBA00022723"/>
    </source>
</evidence>
<keyword evidence="6" id="KW-0479">Metal-binding</keyword>
<comment type="subcellular location">
    <subcellularLocation>
        <location evidence="1">Cell envelope</location>
    </subcellularLocation>
</comment>
<dbReference type="EMBL" id="CP002364">
    <property type="protein sequence ID" value="ADW17443.1"/>
    <property type="molecule type" value="Genomic_DNA"/>
</dbReference>
<evidence type="ECO:0000256" key="1">
    <source>
        <dbReference type="ARBA" id="ARBA00004196"/>
    </source>
</evidence>
<keyword evidence="9" id="KW-0408">Iron</keyword>
<organism evidence="12 13">
    <name type="scientific">Desulfobulbus propionicus (strain ATCC 33891 / DSM 2032 / VKM B-1956 / 1pr3)</name>
    <dbReference type="NCBI Taxonomy" id="577650"/>
    <lineage>
        <taxon>Bacteria</taxon>
        <taxon>Pseudomonadati</taxon>
        <taxon>Thermodesulfobacteriota</taxon>
        <taxon>Desulfobulbia</taxon>
        <taxon>Desulfobulbales</taxon>
        <taxon>Desulfobulbaceae</taxon>
        <taxon>Desulfobulbus</taxon>
    </lineage>
</organism>
<evidence type="ECO:0000256" key="8">
    <source>
        <dbReference type="ARBA" id="ARBA00023002"/>
    </source>
</evidence>
<dbReference type="InterPro" id="IPR006311">
    <property type="entry name" value="TAT_signal"/>
</dbReference>
<dbReference type="PANTHER" id="PTHR43742">
    <property type="entry name" value="TRIMETHYLAMINE-N-OXIDE REDUCTASE"/>
    <property type="match status" value="1"/>
</dbReference>
<dbReference type="PROSITE" id="PS51318">
    <property type="entry name" value="TAT"/>
    <property type="match status" value="1"/>
</dbReference>
<dbReference type="Pfam" id="PF01568">
    <property type="entry name" value="Molydop_binding"/>
    <property type="match status" value="1"/>
</dbReference>
<dbReference type="Gene3D" id="2.40.40.20">
    <property type="match status" value="1"/>
</dbReference>
<keyword evidence="7" id="KW-0732">Signal</keyword>
<keyword evidence="4" id="KW-0004">4Fe-4S</keyword>
<gene>
    <name evidence="12" type="ordered locus">Despr_1279</name>
</gene>
<comment type="similarity">
    <text evidence="2">Belongs to the prokaryotic molybdopterin-containing oxidoreductase family.</text>
</comment>
<dbReference type="Gene3D" id="3.40.228.10">
    <property type="entry name" value="Dimethylsulfoxide Reductase, domain 2"/>
    <property type="match status" value="1"/>
</dbReference>
<evidence type="ECO:0000313" key="13">
    <source>
        <dbReference type="Proteomes" id="UP000006365"/>
    </source>
</evidence>
<dbReference type="Gene3D" id="3.40.50.740">
    <property type="match status" value="1"/>
</dbReference>
<dbReference type="Pfam" id="PF00384">
    <property type="entry name" value="Molybdopterin"/>
    <property type="match status" value="1"/>
</dbReference>
<protein>
    <submittedName>
        <fullName evidence="12">Molybdopterin dinucleotide-binding region</fullName>
    </submittedName>
</protein>
<proteinExistence type="inferred from homology"/>
<dbReference type="AlphaFoldDB" id="A0A7U3YL80"/>
<accession>A0A7U3YL80</accession>
<dbReference type="GO" id="GO:0030313">
    <property type="term" value="C:cell envelope"/>
    <property type="evidence" value="ECO:0007669"/>
    <property type="project" value="UniProtKB-SubCell"/>
</dbReference>
<evidence type="ECO:0000256" key="10">
    <source>
        <dbReference type="ARBA" id="ARBA00023014"/>
    </source>
</evidence>
<dbReference type="SUPFAM" id="SSF53706">
    <property type="entry name" value="Formate dehydrogenase/DMSO reductase, domains 1-3"/>
    <property type="match status" value="1"/>
</dbReference>
<dbReference type="Gene3D" id="3.30.200.210">
    <property type="match status" value="1"/>
</dbReference>
<dbReference type="RefSeq" id="WP_015723985.1">
    <property type="nucleotide sequence ID" value="NC_014972.1"/>
</dbReference>
<keyword evidence="10" id="KW-0411">Iron-sulfur</keyword>
<keyword evidence="13" id="KW-1185">Reference proteome</keyword>